<reference evidence="2" key="1">
    <citation type="journal article" date="2015" name="Nat. Genet.">
        <title>The genome and transcriptome of the zoonotic hookworm Ancylostoma ceylanicum identify infection-specific gene families.</title>
        <authorList>
            <person name="Schwarz E.M."/>
            <person name="Hu Y."/>
            <person name="Antoshechkin I."/>
            <person name="Miller M.M."/>
            <person name="Sternberg P.W."/>
            <person name="Aroian R.V."/>
        </authorList>
    </citation>
    <scope>NUCLEOTIDE SEQUENCE</scope>
    <source>
        <strain evidence="2">HY135</strain>
    </source>
</reference>
<evidence type="ECO:0000313" key="1">
    <source>
        <dbReference type="EMBL" id="EYC07579.1"/>
    </source>
</evidence>
<proteinExistence type="predicted"/>
<sequence length="73" mass="8507">MELCDSGTQITTTERFVSFKAIETDSSRYLYRRLSFIRLEQGKFGKHTFLYEESASTNLDKMNYAQLSRAVQP</sequence>
<accession>A0A016TX33</accession>
<dbReference type="AlphaFoldDB" id="A0A016TX33"/>
<organism evidence="1 2">
    <name type="scientific">Ancylostoma ceylanicum</name>
    <dbReference type="NCBI Taxonomy" id="53326"/>
    <lineage>
        <taxon>Eukaryota</taxon>
        <taxon>Metazoa</taxon>
        <taxon>Ecdysozoa</taxon>
        <taxon>Nematoda</taxon>
        <taxon>Chromadorea</taxon>
        <taxon>Rhabditida</taxon>
        <taxon>Rhabditina</taxon>
        <taxon>Rhabditomorpha</taxon>
        <taxon>Strongyloidea</taxon>
        <taxon>Ancylostomatidae</taxon>
        <taxon>Ancylostomatinae</taxon>
        <taxon>Ancylostoma</taxon>
    </lineage>
</organism>
<name>A0A016TX33_9BILA</name>
<gene>
    <name evidence="1" type="primary">Acey_s0069.g297</name>
    <name evidence="1" type="ORF">Y032_0069g297</name>
</gene>
<dbReference type="Proteomes" id="UP000024635">
    <property type="component" value="Unassembled WGS sequence"/>
</dbReference>
<comment type="caution">
    <text evidence="1">The sequence shown here is derived from an EMBL/GenBank/DDBJ whole genome shotgun (WGS) entry which is preliminary data.</text>
</comment>
<evidence type="ECO:0000313" key="2">
    <source>
        <dbReference type="Proteomes" id="UP000024635"/>
    </source>
</evidence>
<keyword evidence="2" id="KW-1185">Reference proteome</keyword>
<protein>
    <submittedName>
        <fullName evidence="1">Uncharacterized protein</fullName>
    </submittedName>
</protein>
<dbReference type="EMBL" id="JARK01001405">
    <property type="protein sequence ID" value="EYC07579.1"/>
    <property type="molecule type" value="Genomic_DNA"/>
</dbReference>